<dbReference type="Proteomes" id="UP001492380">
    <property type="component" value="Unassembled WGS sequence"/>
</dbReference>
<dbReference type="InterPro" id="IPR000467">
    <property type="entry name" value="G_patch_dom"/>
</dbReference>
<dbReference type="Pfam" id="PF26093">
    <property type="entry name" value="HTH_TGH"/>
    <property type="match status" value="1"/>
</dbReference>
<feature type="region of interest" description="Disordered" evidence="1">
    <location>
        <begin position="88"/>
        <end position="107"/>
    </location>
</feature>
<feature type="region of interest" description="Disordered" evidence="1">
    <location>
        <begin position="170"/>
        <end position="207"/>
    </location>
</feature>
<name>A0ABR1YW21_9PEZI</name>
<feature type="region of interest" description="Disordered" evidence="1">
    <location>
        <begin position="610"/>
        <end position="641"/>
    </location>
</feature>
<dbReference type="PROSITE" id="PS50174">
    <property type="entry name" value="G_PATCH"/>
    <property type="match status" value="1"/>
</dbReference>
<accession>A0ABR1YW21</accession>
<dbReference type="InterPro" id="IPR011666">
    <property type="entry name" value="DUF1604"/>
</dbReference>
<evidence type="ECO:0000313" key="4">
    <source>
        <dbReference type="Proteomes" id="UP001492380"/>
    </source>
</evidence>
<feature type="compositionally biased region" description="Low complexity" evidence="1">
    <location>
        <begin position="372"/>
        <end position="384"/>
    </location>
</feature>
<feature type="compositionally biased region" description="Basic residues" evidence="1">
    <location>
        <begin position="253"/>
        <end position="262"/>
    </location>
</feature>
<feature type="region of interest" description="Disordered" evidence="1">
    <location>
        <begin position="221"/>
        <end position="315"/>
    </location>
</feature>
<feature type="compositionally biased region" description="Low complexity" evidence="1">
    <location>
        <begin position="612"/>
        <end position="637"/>
    </location>
</feature>
<feature type="compositionally biased region" description="Low complexity" evidence="1">
    <location>
        <begin position="549"/>
        <end position="558"/>
    </location>
</feature>
<dbReference type="EMBL" id="JBBWRZ010000003">
    <property type="protein sequence ID" value="KAK8240399.1"/>
    <property type="molecule type" value="Genomic_DNA"/>
</dbReference>
<evidence type="ECO:0000259" key="2">
    <source>
        <dbReference type="PROSITE" id="PS50174"/>
    </source>
</evidence>
<feature type="region of interest" description="Disordered" evidence="1">
    <location>
        <begin position="358"/>
        <end position="389"/>
    </location>
</feature>
<feature type="compositionally biased region" description="Acidic residues" evidence="1">
    <location>
        <begin position="718"/>
        <end position="727"/>
    </location>
</feature>
<dbReference type="Pfam" id="PF01585">
    <property type="entry name" value="G-patch"/>
    <property type="match status" value="1"/>
</dbReference>
<dbReference type="Pfam" id="PF07713">
    <property type="entry name" value="DUF1604"/>
    <property type="match status" value="1"/>
</dbReference>
<feature type="compositionally biased region" description="Low complexity" evidence="1">
    <location>
        <begin position="664"/>
        <end position="675"/>
    </location>
</feature>
<protein>
    <recommendedName>
        <fullName evidence="2">G-patch domain-containing protein</fullName>
    </recommendedName>
</protein>
<dbReference type="PANTHER" id="PTHR13384">
    <property type="entry name" value="G PATCH DOMAIN-CONTAINING PROTEIN 1"/>
    <property type="match status" value="1"/>
</dbReference>
<feature type="region of interest" description="Disordered" evidence="1">
    <location>
        <begin position="549"/>
        <end position="581"/>
    </location>
</feature>
<keyword evidence="4" id="KW-1185">Reference proteome</keyword>
<evidence type="ECO:0000313" key="3">
    <source>
        <dbReference type="EMBL" id="KAK8240399.1"/>
    </source>
</evidence>
<proteinExistence type="predicted"/>
<feature type="compositionally biased region" description="Basic and acidic residues" evidence="1">
    <location>
        <begin position="696"/>
        <end position="713"/>
    </location>
</feature>
<feature type="compositionally biased region" description="Basic and acidic residues" evidence="1">
    <location>
        <begin position="559"/>
        <end position="568"/>
    </location>
</feature>
<feature type="domain" description="G-patch" evidence="2">
    <location>
        <begin position="153"/>
        <end position="223"/>
    </location>
</feature>
<gene>
    <name evidence="3" type="ORF">HDK90DRAFT_532110</name>
</gene>
<evidence type="ECO:0000256" key="1">
    <source>
        <dbReference type="SAM" id="MobiDB-lite"/>
    </source>
</evidence>
<comment type="caution">
    <text evidence="3">The sequence shown here is derived from an EMBL/GenBank/DDBJ whole genome shotgun (WGS) entry which is preliminary data.</text>
</comment>
<organism evidence="3 4">
    <name type="scientific">Phyllosticta capitalensis</name>
    <dbReference type="NCBI Taxonomy" id="121624"/>
    <lineage>
        <taxon>Eukaryota</taxon>
        <taxon>Fungi</taxon>
        <taxon>Dikarya</taxon>
        <taxon>Ascomycota</taxon>
        <taxon>Pezizomycotina</taxon>
        <taxon>Dothideomycetes</taxon>
        <taxon>Dothideomycetes incertae sedis</taxon>
        <taxon>Botryosphaeriales</taxon>
        <taxon>Phyllostictaceae</taxon>
        <taxon>Phyllosticta</taxon>
    </lineage>
</organism>
<sequence length="727" mass="78447">MSYYKRSRATFEADLQKQESPYALFGTPLPPLDDNTRDDGSYVPLWKQEVTDERGRKRLHGAFTGGFSAGYFNTVGSKEGWKPATFVSSRTNRHKDQKNAQQQKAEDFMDEEDLADAEEARKIQTAGTFSGLGSTADDTSQQNALLGLVKTTGETMGVKLLQKMGWKMGQGVGPKVRRQARLDPSDGASADADSQTHLFAPDNSPMITFVRKNDHKGLGYEGEARLSSQDKSAEQNKDEDEDEDGSLNASFKIKPKAPKAAKRGGFGVGILNDTGSDEEDPYEMGPKISYNRVLGGDKKPKKKVKPAGSSANPLLGAKPVFISKKAQSKKADGFRKCHDGRLPLDGFVLATQSLSLSDDGKYAPPQPPPGWSSSKQSTTSENSSYQSTADAAKASTLDAKSRAAIFGEQALPGKSVFDYLSPAARERIAAATGKNNLPAARSEFFEGSQQTDAEKRKMLWNLVPALDASIAAAALNRGTSGWMPYAEDAQKRARYRAFLELKAGQADTLPERAAGMTVDEWARELSEFVQAANVFKPISGLMAARFVSSSQQPASSSGESKKEKDNLVRKPATPPADPAEQAARLGMYGPLTRQIKPFFPTRLVCKRFNVKPPSSVQPDPSTQQQSQQHDAATSSAAPQRDLTLIPDSAIHEMLRDAPASFRTAQAPSTVAAAAGDTGGEGEPTSGASFPTQAPVDVERNEALEEQRAGDEVLKAIFGDDDDDEDED</sequence>
<dbReference type="PANTHER" id="PTHR13384:SF19">
    <property type="entry name" value="G PATCH DOMAIN-CONTAINING PROTEIN 1"/>
    <property type="match status" value="1"/>
</dbReference>
<reference evidence="3 4" key="1">
    <citation type="submission" date="2024-04" db="EMBL/GenBank/DDBJ databases">
        <title>Phyllosticta paracitricarpa is synonymous to the EU quarantine fungus P. citricarpa based on phylogenomic analyses.</title>
        <authorList>
            <consortium name="Lawrence Berkeley National Laboratory"/>
            <person name="Van Ingen-Buijs V.A."/>
            <person name="Van Westerhoven A.C."/>
            <person name="Haridas S."/>
            <person name="Skiadas P."/>
            <person name="Martin F."/>
            <person name="Groenewald J.Z."/>
            <person name="Crous P.W."/>
            <person name="Seidl M.F."/>
        </authorList>
    </citation>
    <scope>NUCLEOTIDE SEQUENCE [LARGE SCALE GENOMIC DNA]</scope>
    <source>
        <strain evidence="3 4">CBS 123374</strain>
    </source>
</reference>
<feature type="region of interest" description="Disordered" evidence="1">
    <location>
        <begin position="661"/>
        <end position="727"/>
    </location>
</feature>